<name>A0A1H0B7I0_9BACT</name>
<evidence type="ECO:0000313" key="3">
    <source>
        <dbReference type="EMBL" id="SDN41303.1"/>
    </source>
</evidence>
<sequence>MAEKIWLIIGFLAQGLFSARFLVQWIASEKAKKSVIPIYFWYFSLGGGLLLLAYSIYRKDPVFILGQSTGVLIYSRNLYLIYKEKKRLQFSSESKS</sequence>
<dbReference type="Gene3D" id="1.20.1280.290">
    <property type="match status" value="1"/>
</dbReference>
<dbReference type="EMBL" id="FNIN01000002">
    <property type="protein sequence ID" value="SDN41303.1"/>
    <property type="molecule type" value="Genomic_DNA"/>
</dbReference>
<keyword evidence="1" id="KW-1133">Transmembrane helix</keyword>
<dbReference type="PIRSF" id="PIRSF028440">
    <property type="entry name" value="UCP_LAB_N"/>
    <property type="match status" value="1"/>
</dbReference>
<evidence type="ECO:0000259" key="2">
    <source>
        <dbReference type="SMART" id="SM01259"/>
    </source>
</evidence>
<dbReference type="SMART" id="SM01259">
    <property type="entry name" value="LAB_N"/>
    <property type="match status" value="1"/>
</dbReference>
<evidence type="ECO:0000256" key="1">
    <source>
        <dbReference type="SAM" id="Phobius"/>
    </source>
</evidence>
<dbReference type="RefSeq" id="WP_092063041.1">
    <property type="nucleotide sequence ID" value="NZ_FNIN01000002.1"/>
</dbReference>
<feature type="transmembrane region" description="Helical" evidence="1">
    <location>
        <begin position="39"/>
        <end position="57"/>
    </location>
</feature>
<accession>A0A1H0B7I0</accession>
<dbReference type="InterPro" id="IPR014546">
    <property type="entry name" value="UCP028440_lipidA_biosyn"/>
</dbReference>
<reference evidence="3 4" key="1">
    <citation type="submission" date="2016-10" db="EMBL/GenBank/DDBJ databases">
        <authorList>
            <person name="de Groot N.N."/>
        </authorList>
    </citation>
    <scope>NUCLEOTIDE SEQUENCE [LARGE SCALE GENOMIC DNA]</scope>
    <source>
        <strain evidence="3 4">DSM 15269</strain>
    </source>
</reference>
<feature type="transmembrane region" description="Helical" evidence="1">
    <location>
        <begin position="63"/>
        <end position="82"/>
    </location>
</feature>
<dbReference type="OrthoDB" id="9793186at2"/>
<gene>
    <name evidence="3" type="ORF">SAMN04488516_10259</name>
</gene>
<organism evidence="3 4">
    <name type="scientific">Desulfonauticus submarinus</name>
    <dbReference type="NCBI Taxonomy" id="206665"/>
    <lineage>
        <taxon>Bacteria</taxon>
        <taxon>Pseudomonadati</taxon>
        <taxon>Thermodesulfobacteriota</taxon>
        <taxon>Desulfovibrionia</taxon>
        <taxon>Desulfovibrionales</taxon>
        <taxon>Desulfonauticaceae</taxon>
        <taxon>Desulfonauticus</taxon>
    </lineage>
</organism>
<dbReference type="InterPro" id="IPR011499">
    <property type="entry name" value="Lipid_A_biosynth_N"/>
</dbReference>
<dbReference type="GO" id="GO:0008915">
    <property type="term" value="F:lipid-A-disaccharide synthase activity"/>
    <property type="evidence" value="ECO:0007669"/>
    <property type="project" value="InterPro"/>
</dbReference>
<dbReference type="AlphaFoldDB" id="A0A1H0B7I0"/>
<dbReference type="GO" id="GO:0009245">
    <property type="term" value="P:lipid A biosynthetic process"/>
    <property type="evidence" value="ECO:0007669"/>
    <property type="project" value="InterPro"/>
</dbReference>
<keyword evidence="1" id="KW-0472">Membrane</keyword>
<dbReference type="Proteomes" id="UP000199602">
    <property type="component" value="Unassembled WGS sequence"/>
</dbReference>
<feature type="transmembrane region" description="Helical" evidence="1">
    <location>
        <begin position="6"/>
        <end position="27"/>
    </location>
</feature>
<keyword evidence="4" id="KW-1185">Reference proteome</keyword>
<dbReference type="Pfam" id="PF07578">
    <property type="entry name" value="LAB_N"/>
    <property type="match status" value="1"/>
</dbReference>
<protein>
    <submittedName>
        <fullName evidence="3">Uncharacterized N-terminal domain of lipid-A-disaccharide synthase</fullName>
    </submittedName>
</protein>
<dbReference type="STRING" id="206665.SAMN04488516_10259"/>
<dbReference type="GO" id="GO:0016020">
    <property type="term" value="C:membrane"/>
    <property type="evidence" value="ECO:0007669"/>
    <property type="project" value="GOC"/>
</dbReference>
<keyword evidence="1" id="KW-0812">Transmembrane</keyword>
<evidence type="ECO:0000313" key="4">
    <source>
        <dbReference type="Proteomes" id="UP000199602"/>
    </source>
</evidence>
<feature type="domain" description="Lipid A biosynthesis N-terminal" evidence="2">
    <location>
        <begin position="9"/>
        <end position="80"/>
    </location>
</feature>
<proteinExistence type="predicted"/>